<evidence type="ECO:0000256" key="6">
    <source>
        <dbReference type="SAM" id="Phobius"/>
    </source>
</evidence>
<name>A0A2L0IHD7_9GAMM</name>
<keyword evidence="2" id="KW-1003">Cell membrane</keyword>
<feature type="transmembrane region" description="Helical" evidence="6">
    <location>
        <begin position="410"/>
        <end position="430"/>
    </location>
</feature>
<dbReference type="InterPro" id="IPR002797">
    <property type="entry name" value="Polysacc_synth"/>
</dbReference>
<feature type="transmembrane region" description="Helical" evidence="6">
    <location>
        <begin position="286"/>
        <end position="305"/>
    </location>
</feature>
<proteinExistence type="predicted"/>
<evidence type="ECO:0000256" key="2">
    <source>
        <dbReference type="ARBA" id="ARBA00022475"/>
    </source>
</evidence>
<dbReference type="PANTHER" id="PTHR30250:SF11">
    <property type="entry name" value="O-ANTIGEN TRANSPORTER-RELATED"/>
    <property type="match status" value="1"/>
</dbReference>
<accession>A0A2L0IHD7</accession>
<feature type="transmembrane region" description="Helical" evidence="6">
    <location>
        <begin position="175"/>
        <end position="193"/>
    </location>
</feature>
<feature type="transmembrane region" description="Helical" evidence="6">
    <location>
        <begin position="42"/>
        <end position="60"/>
    </location>
</feature>
<evidence type="ECO:0000313" key="7">
    <source>
        <dbReference type="EMBL" id="AUX93986.1"/>
    </source>
</evidence>
<gene>
    <name evidence="7" type="ORF">C2E15_13460</name>
</gene>
<feature type="transmembrane region" description="Helical" evidence="6">
    <location>
        <begin position="81"/>
        <end position="100"/>
    </location>
</feature>
<dbReference type="KEGG" id="pgz:C2E15_13460"/>
<evidence type="ECO:0000256" key="3">
    <source>
        <dbReference type="ARBA" id="ARBA00022692"/>
    </source>
</evidence>
<feature type="transmembrane region" description="Helical" evidence="6">
    <location>
        <begin position="317"/>
        <end position="339"/>
    </location>
</feature>
<dbReference type="RefSeq" id="WP_104957822.1">
    <property type="nucleotide sequence ID" value="NZ_CP026377.1"/>
</dbReference>
<keyword evidence="8" id="KW-1185">Reference proteome</keyword>
<feature type="transmembrane region" description="Helical" evidence="6">
    <location>
        <begin position="436"/>
        <end position="455"/>
    </location>
</feature>
<dbReference type="EMBL" id="CP026377">
    <property type="protein sequence ID" value="AUX93986.1"/>
    <property type="molecule type" value="Genomic_DNA"/>
</dbReference>
<feature type="transmembrane region" description="Helical" evidence="6">
    <location>
        <begin position="12"/>
        <end position="30"/>
    </location>
</feature>
<protein>
    <submittedName>
        <fullName evidence="7">Uncharacterized protein</fullName>
    </submittedName>
</protein>
<keyword evidence="3 6" id="KW-0812">Transmembrane</keyword>
<evidence type="ECO:0000256" key="1">
    <source>
        <dbReference type="ARBA" id="ARBA00004651"/>
    </source>
</evidence>
<comment type="subcellular location">
    <subcellularLocation>
        <location evidence="1">Cell membrane</location>
        <topology evidence="1">Multi-pass membrane protein</topology>
    </subcellularLocation>
</comment>
<dbReference type="Pfam" id="PF01943">
    <property type="entry name" value="Polysacc_synt"/>
    <property type="match status" value="1"/>
</dbReference>
<evidence type="ECO:0000256" key="5">
    <source>
        <dbReference type="ARBA" id="ARBA00023136"/>
    </source>
</evidence>
<sequence>MKFKTVKDFANYALGDLFVKGFLFISLPLLSRVLDPEQYGKLSIINTAIMILYVFISLNLQNAVTNRYMLTQDNFGSYLKSILYFLLPFQLILLSLSPFYMKPLSTLLGIEESDFFWVMGICNLLSYIYIYTCYLQAARKSGSYVKINVISKVSEIALIFIFAITLTQQQYLSKIYAQVIVSLILIAYVLNKFRKLAKGDFDVSLLKEAVLFSVPLIIHVLSNSLLSQADRLIINRELGSYEAGLYSFAYNIGTGILVVIMAWNSSWQPRLYRLIEEKKLEKIKNNIYASTVVVFCISVMSILFSQEAIFILADKKYYASVNILPLIFVGNALIHIYLIYVNFLFYKKRSLIISCATLFAVIFNILLNYYLIPKFGIVGSAWATIASYFLLALMHYITSTWIVKNNVISAGYLMVFTAGLLAVNYLAAYINSHMSFTVGLTVKCLITVIIAVGIIKSGLHKKLSE</sequence>
<dbReference type="AlphaFoldDB" id="A0A2L0IHD7"/>
<reference evidence="7 8" key="1">
    <citation type="submission" date="2018-01" db="EMBL/GenBank/DDBJ databases">
        <title>Complete and assembled Genome of Pantoea gaviniae DSM22758T.</title>
        <authorList>
            <person name="Stevens M.J.A."/>
            <person name="Zurfluh K."/>
            <person name="Stephan R."/>
        </authorList>
    </citation>
    <scope>NUCLEOTIDE SEQUENCE [LARGE SCALE GENOMIC DNA]</scope>
    <source>
        <strain evidence="7 8">DSM 22758</strain>
    </source>
</reference>
<organism evidence="7 8">
    <name type="scientific">Mixta gaviniae</name>
    <dbReference type="NCBI Taxonomy" id="665914"/>
    <lineage>
        <taxon>Bacteria</taxon>
        <taxon>Pseudomonadati</taxon>
        <taxon>Pseudomonadota</taxon>
        <taxon>Gammaproteobacteria</taxon>
        <taxon>Enterobacterales</taxon>
        <taxon>Erwiniaceae</taxon>
        <taxon>Mixta</taxon>
    </lineage>
</organism>
<feature type="transmembrane region" description="Helical" evidence="6">
    <location>
        <begin position="245"/>
        <end position="265"/>
    </location>
</feature>
<dbReference type="GO" id="GO:0005886">
    <property type="term" value="C:plasma membrane"/>
    <property type="evidence" value="ECO:0007669"/>
    <property type="project" value="UniProtKB-SubCell"/>
</dbReference>
<feature type="transmembrane region" description="Helical" evidence="6">
    <location>
        <begin position="149"/>
        <end position="169"/>
    </location>
</feature>
<dbReference type="InterPro" id="IPR050833">
    <property type="entry name" value="Poly_Biosynth_Transport"/>
</dbReference>
<feature type="transmembrane region" description="Helical" evidence="6">
    <location>
        <begin position="205"/>
        <end position="225"/>
    </location>
</feature>
<dbReference type="PANTHER" id="PTHR30250">
    <property type="entry name" value="PST FAMILY PREDICTED COLANIC ACID TRANSPORTER"/>
    <property type="match status" value="1"/>
</dbReference>
<evidence type="ECO:0000313" key="8">
    <source>
        <dbReference type="Proteomes" id="UP000238365"/>
    </source>
</evidence>
<evidence type="ECO:0000256" key="4">
    <source>
        <dbReference type="ARBA" id="ARBA00022989"/>
    </source>
</evidence>
<keyword evidence="5 6" id="KW-0472">Membrane</keyword>
<feature type="transmembrane region" description="Helical" evidence="6">
    <location>
        <begin position="351"/>
        <end position="371"/>
    </location>
</feature>
<keyword evidence="4 6" id="KW-1133">Transmembrane helix</keyword>
<feature type="transmembrane region" description="Helical" evidence="6">
    <location>
        <begin position="115"/>
        <end position="137"/>
    </location>
</feature>
<feature type="transmembrane region" description="Helical" evidence="6">
    <location>
        <begin position="377"/>
        <end position="398"/>
    </location>
</feature>
<dbReference type="Proteomes" id="UP000238365">
    <property type="component" value="Chromosome"/>
</dbReference>